<name>A0A4C1XTD8_EUMVA</name>
<dbReference type="EMBL" id="BGZK01000955">
    <property type="protein sequence ID" value="GBP66390.1"/>
    <property type="molecule type" value="Genomic_DNA"/>
</dbReference>
<feature type="compositionally biased region" description="Basic and acidic residues" evidence="1">
    <location>
        <begin position="42"/>
        <end position="54"/>
    </location>
</feature>
<feature type="compositionally biased region" description="Basic residues" evidence="1">
    <location>
        <begin position="92"/>
        <end position="103"/>
    </location>
</feature>
<gene>
    <name evidence="2" type="ORF">EVAR_88500_1</name>
</gene>
<keyword evidence="3" id="KW-1185">Reference proteome</keyword>
<organism evidence="2 3">
    <name type="scientific">Eumeta variegata</name>
    <name type="common">Bagworm moth</name>
    <name type="synonym">Eumeta japonica</name>
    <dbReference type="NCBI Taxonomy" id="151549"/>
    <lineage>
        <taxon>Eukaryota</taxon>
        <taxon>Metazoa</taxon>
        <taxon>Ecdysozoa</taxon>
        <taxon>Arthropoda</taxon>
        <taxon>Hexapoda</taxon>
        <taxon>Insecta</taxon>
        <taxon>Pterygota</taxon>
        <taxon>Neoptera</taxon>
        <taxon>Endopterygota</taxon>
        <taxon>Lepidoptera</taxon>
        <taxon>Glossata</taxon>
        <taxon>Ditrysia</taxon>
        <taxon>Tineoidea</taxon>
        <taxon>Psychidae</taxon>
        <taxon>Oiketicinae</taxon>
        <taxon>Eumeta</taxon>
    </lineage>
</organism>
<evidence type="ECO:0000313" key="3">
    <source>
        <dbReference type="Proteomes" id="UP000299102"/>
    </source>
</evidence>
<feature type="region of interest" description="Disordered" evidence="1">
    <location>
        <begin position="41"/>
        <end position="103"/>
    </location>
</feature>
<protein>
    <submittedName>
        <fullName evidence="2">Uncharacterized protein</fullName>
    </submittedName>
</protein>
<dbReference type="Proteomes" id="UP000299102">
    <property type="component" value="Unassembled WGS sequence"/>
</dbReference>
<dbReference type="AlphaFoldDB" id="A0A4C1XTD8"/>
<sequence length="103" mass="11812">MNRRGVRPRPGRSDRRITTVRKILKRTVGYRYHLRYSSARFRSGEGLRRREGGRRPLGRSRGGRRGSTPAPRVIEGSELTFGAHSFGSCAHRNARTGRRKRPI</sequence>
<proteinExistence type="predicted"/>
<comment type="caution">
    <text evidence="2">The sequence shown here is derived from an EMBL/GenBank/DDBJ whole genome shotgun (WGS) entry which is preliminary data.</text>
</comment>
<evidence type="ECO:0000313" key="2">
    <source>
        <dbReference type="EMBL" id="GBP66390.1"/>
    </source>
</evidence>
<accession>A0A4C1XTD8</accession>
<reference evidence="2 3" key="1">
    <citation type="journal article" date="2019" name="Commun. Biol.">
        <title>The bagworm genome reveals a unique fibroin gene that provides high tensile strength.</title>
        <authorList>
            <person name="Kono N."/>
            <person name="Nakamura H."/>
            <person name="Ohtoshi R."/>
            <person name="Tomita M."/>
            <person name="Numata K."/>
            <person name="Arakawa K."/>
        </authorList>
    </citation>
    <scope>NUCLEOTIDE SEQUENCE [LARGE SCALE GENOMIC DNA]</scope>
</reference>
<evidence type="ECO:0000256" key="1">
    <source>
        <dbReference type="SAM" id="MobiDB-lite"/>
    </source>
</evidence>